<proteinExistence type="predicted"/>
<feature type="region of interest" description="Disordered" evidence="1">
    <location>
        <begin position="615"/>
        <end position="638"/>
    </location>
</feature>
<accession>A0AAE6B8F4</accession>
<feature type="region of interest" description="Disordered" evidence="1">
    <location>
        <begin position="26"/>
        <end position="57"/>
    </location>
</feature>
<dbReference type="RefSeq" id="WP_080825460.1">
    <property type="nucleotide sequence ID" value="NZ_CP039888.1"/>
</dbReference>
<protein>
    <recommendedName>
        <fullName evidence="4">Tail tape measure protein</fullName>
    </recommendedName>
</protein>
<evidence type="ECO:0008006" key="4">
    <source>
        <dbReference type="Google" id="ProtNLM"/>
    </source>
</evidence>
<evidence type="ECO:0000313" key="2">
    <source>
        <dbReference type="EMBL" id="QCL78278.1"/>
    </source>
</evidence>
<organism evidence="2 3">
    <name type="scientific">Agrobacterium tumefaciens</name>
    <dbReference type="NCBI Taxonomy" id="358"/>
    <lineage>
        <taxon>Bacteria</taxon>
        <taxon>Pseudomonadati</taxon>
        <taxon>Pseudomonadota</taxon>
        <taxon>Alphaproteobacteria</taxon>
        <taxon>Hyphomicrobiales</taxon>
        <taxon>Rhizobiaceae</taxon>
        <taxon>Rhizobium/Agrobacterium group</taxon>
        <taxon>Agrobacterium</taxon>
        <taxon>Agrobacterium tumefaciens complex</taxon>
    </lineage>
</organism>
<gene>
    <name evidence="2" type="ORF">CFBP5877_03750</name>
</gene>
<evidence type="ECO:0000313" key="3">
    <source>
        <dbReference type="Proteomes" id="UP000298579"/>
    </source>
</evidence>
<sequence length="680" mass="72273">MSQTDEERLVIMLEARIKDLERNMAKASGTTEREFRRMSQSSRKATSEMEEHAKRSSTRINQAMATVGTSIGGVGRAFAGGLIGTVIGAGIAGVLNSVKDVTQSVAELGDQARMAGLSSKAFQEWKYVAEQARIPVDAITDGLKELQLRADEFAVTGKGSAAEAFQRLGLTPEEVKTKLKDPTELMLLLIERTRMLKDTAAGIRIFDELFGGTGGERMVSLLQQGEAGIRAQLKAANDFGHVLSDDVITKAQEIDRQFNAISSTVGNTLKSAIVSVVDSMVDFLESLRAVDKRRSSTIQGNINDIMAQKQAVAKAIADIDSADSRLNDRQRAKAKGTHEIKMRQLDEQENVLIRELENRPQVMNFVPKSSGGWTPPAYKAPPETPAKKSRSASVTQAERERKAVQELIAELEEELRVVNLSDAAKRASAASRQAGAAATDEERAKVISLTEAVYQEQEARRKADEQTLLYRDLTKAGLDDLLGAIESGKSFWEAMGDVAVNSLKRIADTLLDDVLDALFKVNGAAGGSGGGLLSNLFGGLFGGGNGGFAALPKTGPVPATRPFAKGGAFASGISGFSNQVVSSPTTFAFAKGAGLMGEAGPEAIMPLARDSSGRLGVSVNGGGSTGQASSPSGGTSEVMVSLSPELVGQILRQAQANSVKIVRQNNSNRSERFINGGNPQ</sequence>
<dbReference type="AlphaFoldDB" id="A0AAE6B8F4"/>
<feature type="region of interest" description="Disordered" evidence="1">
    <location>
        <begin position="366"/>
        <end position="398"/>
    </location>
</feature>
<reference evidence="2 3" key="1">
    <citation type="submission" date="2019-04" db="EMBL/GenBank/DDBJ databases">
        <title>Complete genome sequence of Agrobacterium tumefaciens CFBP5877.</title>
        <authorList>
            <person name="Huang Y.-Y."/>
            <person name="Chiang H.-Y."/>
            <person name="Chou L."/>
            <person name="Lai E.-M."/>
            <person name="Kuo C.-H."/>
        </authorList>
    </citation>
    <scope>NUCLEOTIDE SEQUENCE [LARGE SCALE GENOMIC DNA]</scope>
    <source>
        <strain evidence="2 3">CFBP5877</strain>
    </source>
</reference>
<dbReference type="Proteomes" id="UP000298579">
    <property type="component" value="Chromosome circular"/>
</dbReference>
<feature type="compositionally biased region" description="Basic and acidic residues" evidence="1">
    <location>
        <begin position="45"/>
        <end position="54"/>
    </location>
</feature>
<feature type="compositionally biased region" description="Polar residues" evidence="1">
    <location>
        <begin position="626"/>
        <end position="635"/>
    </location>
</feature>
<evidence type="ECO:0000256" key="1">
    <source>
        <dbReference type="SAM" id="MobiDB-lite"/>
    </source>
</evidence>
<name>A0AAE6B8F4_AGRTU</name>
<dbReference type="EMBL" id="CP039897">
    <property type="protein sequence ID" value="QCL78278.1"/>
    <property type="molecule type" value="Genomic_DNA"/>
</dbReference>